<sequence>MTPVESARWRERIAEHWRITQDLDRALLRVHGISLSEFLTLSALDRGEGRLCAKDLVDVVGLSPSTLSRLLDRLERGGLLVRRAGTRDRRTVRLWITESGSRTARAATSTFDARLPRSPLPAPSRSPEGALP</sequence>
<evidence type="ECO:0000256" key="3">
    <source>
        <dbReference type="ARBA" id="ARBA00023163"/>
    </source>
</evidence>
<dbReference type="EMBL" id="JBEPEK010000888">
    <property type="protein sequence ID" value="MER7187704.1"/>
    <property type="molecule type" value="Genomic_DNA"/>
</dbReference>
<keyword evidence="3" id="KW-0804">Transcription</keyword>
<dbReference type="PRINTS" id="PR00598">
    <property type="entry name" value="HTHMARR"/>
</dbReference>
<dbReference type="SMART" id="SM00347">
    <property type="entry name" value="HTH_MARR"/>
    <property type="match status" value="1"/>
</dbReference>
<keyword evidence="7" id="KW-1185">Reference proteome</keyword>
<dbReference type="InterPro" id="IPR000835">
    <property type="entry name" value="HTH_MarR-typ"/>
</dbReference>
<protein>
    <submittedName>
        <fullName evidence="6">MarR family transcriptional regulator</fullName>
    </submittedName>
</protein>
<dbReference type="PROSITE" id="PS50995">
    <property type="entry name" value="HTH_MARR_2"/>
    <property type="match status" value="1"/>
</dbReference>
<dbReference type="PROSITE" id="PS01117">
    <property type="entry name" value="HTH_MARR_1"/>
    <property type="match status" value="1"/>
</dbReference>
<dbReference type="Gene3D" id="1.10.10.10">
    <property type="entry name" value="Winged helix-like DNA-binding domain superfamily/Winged helix DNA-binding domain"/>
    <property type="match status" value="1"/>
</dbReference>
<gene>
    <name evidence="6" type="ORF">ABT404_51020</name>
</gene>
<dbReference type="InterPro" id="IPR023187">
    <property type="entry name" value="Tscrpt_reg_MarR-type_CS"/>
</dbReference>
<dbReference type="RefSeq" id="WP_350792320.1">
    <property type="nucleotide sequence ID" value="NZ_JBEPEK010000888.1"/>
</dbReference>
<feature type="domain" description="HTH marR-type" evidence="5">
    <location>
        <begin position="1"/>
        <end position="132"/>
    </location>
</feature>
<dbReference type="InterPro" id="IPR036388">
    <property type="entry name" value="WH-like_DNA-bd_sf"/>
</dbReference>
<evidence type="ECO:0000313" key="7">
    <source>
        <dbReference type="Proteomes" id="UP001474181"/>
    </source>
</evidence>
<proteinExistence type="predicted"/>
<keyword evidence="1" id="KW-0805">Transcription regulation</keyword>
<dbReference type="InterPro" id="IPR039422">
    <property type="entry name" value="MarR/SlyA-like"/>
</dbReference>
<feature type="region of interest" description="Disordered" evidence="4">
    <location>
        <begin position="106"/>
        <end position="132"/>
    </location>
</feature>
<evidence type="ECO:0000256" key="1">
    <source>
        <dbReference type="ARBA" id="ARBA00023015"/>
    </source>
</evidence>
<dbReference type="Proteomes" id="UP001474181">
    <property type="component" value="Unassembled WGS sequence"/>
</dbReference>
<dbReference type="Pfam" id="PF12802">
    <property type="entry name" value="MarR_2"/>
    <property type="match status" value="1"/>
</dbReference>
<comment type="caution">
    <text evidence="6">The sequence shown here is derived from an EMBL/GenBank/DDBJ whole genome shotgun (WGS) entry which is preliminary data.</text>
</comment>
<evidence type="ECO:0000256" key="2">
    <source>
        <dbReference type="ARBA" id="ARBA00023125"/>
    </source>
</evidence>
<keyword evidence="2" id="KW-0238">DNA-binding</keyword>
<dbReference type="InterPro" id="IPR011991">
    <property type="entry name" value="ArsR-like_HTH"/>
</dbReference>
<name>A0ABV1XF96_9ACTN</name>
<evidence type="ECO:0000256" key="4">
    <source>
        <dbReference type="SAM" id="MobiDB-lite"/>
    </source>
</evidence>
<dbReference type="SUPFAM" id="SSF46785">
    <property type="entry name" value="Winged helix' DNA-binding domain"/>
    <property type="match status" value="1"/>
</dbReference>
<dbReference type="CDD" id="cd00090">
    <property type="entry name" value="HTH_ARSR"/>
    <property type="match status" value="1"/>
</dbReference>
<dbReference type="PANTHER" id="PTHR33164:SF43">
    <property type="entry name" value="HTH-TYPE TRANSCRIPTIONAL REPRESSOR YETL"/>
    <property type="match status" value="1"/>
</dbReference>
<dbReference type="InterPro" id="IPR036390">
    <property type="entry name" value="WH_DNA-bd_sf"/>
</dbReference>
<reference evidence="6 7" key="1">
    <citation type="submission" date="2024-06" db="EMBL/GenBank/DDBJ databases">
        <title>The Natural Products Discovery Center: Release of the First 8490 Sequenced Strains for Exploring Actinobacteria Biosynthetic Diversity.</title>
        <authorList>
            <person name="Kalkreuter E."/>
            <person name="Kautsar S.A."/>
            <person name="Yang D."/>
            <person name="Bader C.D."/>
            <person name="Teijaro C.N."/>
            <person name="Fluegel L."/>
            <person name="Davis C.M."/>
            <person name="Simpson J.R."/>
            <person name="Lauterbach L."/>
            <person name="Steele A.D."/>
            <person name="Gui C."/>
            <person name="Meng S."/>
            <person name="Li G."/>
            <person name="Viehrig K."/>
            <person name="Ye F."/>
            <person name="Su P."/>
            <person name="Kiefer A.F."/>
            <person name="Nichols A."/>
            <person name="Cepeda A.J."/>
            <person name="Yan W."/>
            <person name="Fan B."/>
            <person name="Jiang Y."/>
            <person name="Adhikari A."/>
            <person name="Zheng C.-J."/>
            <person name="Schuster L."/>
            <person name="Cowan T.M."/>
            <person name="Smanski M.J."/>
            <person name="Chevrette M.G."/>
            <person name="De Carvalho L.P.S."/>
            <person name="Shen B."/>
        </authorList>
    </citation>
    <scope>NUCLEOTIDE SEQUENCE [LARGE SCALE GENOMIC DNA]</scope>
    <source>
        <strain evidence="6 7">NPDC000234</strain>
    </source>
</reference>
<accession>A0ABV1XF96</accession>
<organism evidence="6 7">
    <name type="scientific">Streptomyces hyaluromycini</name>
    <dbReference type="NCBI Taxonomy" id="1377993"/>
    <lineage>
        <taxon>Bacteria</taxon>
        <taxon>Bacillati</taxon>
        <taxon>Actinomycetota</taxon>
        <taxon>Actinomycetes</taxon>
        <taxon>Kitasatosporales</taxon>
        <taxon>Streptomycetaceae</taxon>
        <taxon>Streptomyces</taxon>
    </lineage>
</organism>
<dbReference type="PANTHER" id="PTHR33164">
    <property type="entry name" value="TRANSCRIPTIONAL REGULATOR, MARR FAMILY"/>
    <property type="match status" value="1"/>
</dbReference>
<evidence type="ECO:0000259" key="5">
    <source>
        <dbReference type="PROSITE" id="PS50995"/>
    </source>
</evidence>
<evidence type="ECO:0000313" key="6">
    <source>
        <dbReference type="EMBL" id="MER7187704.1"/>
    </source>
</evidence>